<dbReference type="InterPro" id="IPR050230">
    <property type="entry name" value="CALM/Myosin/TropC-like"/>
</dbReference>
<evidence type="ECO:0000259" key="3">
    <source>
        <dbReference type="PROSITE" id="PS50222"/>
    </source>
</evidence>
<protein>
    <recommendedName>
        <fullName evidence="3">EF-hand domain-containing protein</fullName>
    </recommendedName>
</protein>
<dbReference type="InterPro" id="IPR011992">
    <property type="entry name" value="EF-hand-dom_pair"/>
</dbReference>
<dbReference type="GO" id="GO:0005509">
    <property type="term" value="F:calcium ion binding"/>
    <property type="evidence" value="ECO:0007669"/>
    <property type="project" value="InterPro"/>
</dbReference>
<dbReference type="Pfam" id="PF13499">
    <property type="entry name" value="EF-hand_7"/>
    <property type="match status" value="1"/>
</dbReference>
<evidence type="ECO:0000313" key="5">
    <source>
        <dbReference type="Proteomes" id="UP001190700"/>
    </source>
</evidence>
<dbReference type="PROSITE" id="PS00018">
    <property type="entry name" value="EF_HAND_1"/>
    <property type="match status" value="2"/>
</dbReference>
<dbReference type="PANTHER" id="PTHR23048:SF0">
    <property type="entry name" value="CALMODULIN LIKE 3"/>
    <property type="match status" value="1"/>
</dbReference>
<dbReference type="EMBL" id="LGRX02001927">
    <property type="protein sequence ID" value="KAK3285210.1"/>
    <property type="molecule type" value="Genomic_DNA"/>
</dbReference>
<keyword evidence="5" id="KW-1185">Reference proteome</keyword>
<dbReference type="Proteomes" id="UP001190700">
    <property type="component" value="Unassembled WGS sequence"/>
</dbReference>
<dbReference type="SUPFAM" id="SSF47473">
    <property type="entry name" value="EF-hand"/>
    <property type="match status" value="1"/>
</dbReference>
<dbReference type="InterPro" id="IPR002048">
    <property type="entry name" value="EF_hand_dom"/>
</dbReference>
<organism evidence="4 5">
    <name type="scientific">Cymbomonas tetramitiformis</name>
    <dbReference type="NCBI Taxonomy" id="36881"/>
    <lineage>
        <taxon>Eukaryota</taxon>
        <taxon>Viridiplantae</taxon>
        <taxon>Chlorophyta</taxon>
        <taxon>Pyramimonadophyceae</taxon>
        <taxon>Pyramimonadales</taxon>
        <taxon>Pyramimonadaceae</taxon>
        <taxon>Cymbomonas</taxon>
    </lineage>
</organism>
<evidence type="ECO:0000313" key="4">
    <source>
        <dbReference type="EMBL" id="KAK3285210.1"/>
    </source>
</evidence>
<name>A0AAE0GVY5_9CHLO</name>
<sequence>MPKNKVGKLDTLLKLPPDLQEKVSNLSELQLAEFKECFLLFDSNGSGSIEAAELGQIMRSMGANMTETELRKAFHDMDSNHSGEVDFIEFCALMITQMTTCGEQSEVAEIFNLFKNGAGVVAKEDLRTAVAMLCKEITEKQVDDMLQGFESNVITEEQFVTLFCSMEVADD</sequence>
<dbReference type="Gene3D" id="1.10.238.10">
    <property type="entry name" value="EF-hand"/>
    <property type="match status" value="2"/>
</dbReference>
<evidence type="ECO:0000256" key="2">
    <source>
        <dbReference type="ARBA" id="ARBA00022837"/>
    </source>
</evidence>
<keyword evidence="2" id="KW-0106">Calcium</keyword>
<dbReference type="CDD" id="cd00051">
    <property type="entry name" value="EFh"/>
    <property type="match status" value="1"/>
</dbReference>
<dbReference type="PROSITE" id="PS50222">
    <property type="entry name" value="EF_HAND_2"/>
    <property type="match status" value="2"/>
</dbReference>
<gene>
    <name evidence="4" type="ORF">CYMTET_7174</name>
</gene>
<dbReference type="InterPro" id="IPR018247">
    <property type="entry name" value="EF_Hand_1_Ca_BS"/>
</dbReference>
<accession>A0AAE0GVY5</accession>
<keyword evidence="1" id="KW-0677">Repeat</keyword>
<feature type="domain" description="EF-hand" evidence="3">
    <location>
        <begin position="29"/>
        <end position="64"/>
    </location>
</feature>
<proteinExistence type="predicted"/>
<dbReference type="FunFam" id="1.10.238.10:FF:000178">
    <property type="entry name" value="Calmodulin-2 A"/>
    <property type="match status" value="1"/>
</dbReference>
<evidence type="ECO:0000256" key="1">
    <source>
        <dbReference type="ARBA" id="ARBA00022737"/>
    </source>
</evidence>
<dbReference type="PANTHER" id="PTHR23048">
    <property type="entry name" value="MYOSIN LIGHT CHAIN 1, 3"/>
    <property type="match status" value="1"/>
</dbReference>
<feature type="domain" description="EF-hand" evidence="3">
    <location>
        <begin position="65"/>
        <end position="100"/>
    </location>
</feature>
<dbReference type="AlphaFoldDB" id="A0AAE0GVY5"/>
<dbReference type="GO" id="GO:0016460">
    <property type="term" value="C:myosin II complex"/>
    <property type="evidence" value="ECO:0007669"/>
    <property type="project" value="TreeGrafter"/>
</dbReference>
<dbReference type="SMART" id="SM00054">
    <property type="entry name" value="EFh"/>
    <property type="match status" value="3"/>
</dbReference>
<comment type="caution">
    <text evidence="4">The sequence shown here is derived from an EMBL/GenBank/DDBJ whole genome shotgun (WGS) entry which is preliminary data.</text>
</comment>
<reference evidence="4 5" key="1">
    <citation type="journal article" date="2015" name="Genome Biol. Evol.">
        <title>Comparative Genomics of a Bacterivorous Green Alga Reveals Evolutionary Causalities and Consequences of Phago-Mixotrophic Mode of Nutrition.</title>
        <authorList>
            <person name="Burns J.A."/>
            <person name="Paasch A."/>
            <person name="Narechania A."/>
            <person name="Kim E."/>
        </authorList>
    </citation>
    <scope>NUCLEOTIDE SEQUENCE [LARGE SCALE GENOMIC DNA]</scope>
    <source>
        <strain evidence="4 5">PLY_AMNH</strain>
    </source>
</reference>